<evidence type="ECO:0000313" key="3">
    <source>
        <dbReference type="Proteomes" id="UP000076563"/>
    </source>
</evidence>
<proteinExistence type="predicted"/>
<evidence type="ECO:0000313" key="2">
    <source>
        <dbReference type="EMBL" id="KZE78611.1"/>
    </source>
</evidence>
<keyword evidence="3" id="KW-1185">Reference proteome</keyword>
<evidence type="ECO:0000256" key="1">
    <source>
        <dbReference type="SAM" id="SignalP"/>
    </source>
</evidence>
<accession>A0A163XXS4</accession>
<sequence length="160" mass="17861">MKIFKKICMVSALACLTFAVPVSAADVTVSTSPADFHVGKATPETSNKFSMASDPSGSYTLKPWETRSFSWLYPGDGPIRFEVNQQGVLGGVAFLKYQLYKKKNGDWEPIKDYSIGGNGFHSDSIETEPSTFYRLDITNVMYYSGTTDVKIDVQFYNLQY</sequence>
<organism evidence="2 3">
    <name type="scientific">Paenibacillus elgii</name>
    <dbReference type="NCBI Taxonomy" id="189691"/>
    <lineage>
        <taxon>Bacteria</taxon>
        <taxon>Bacillati</taxon>
        <taxon>Bacillota</taxon>
        <taxon>Bacilli</taxon>
        <taxon>Bacillales</taxon>
        <taxon>Paenibacillaceae</taxon>
        <taxon>Paenibacillus</taxon>
    </lineage>
</organism>
<dbReference type="RefSeq" id="WP_063182801.1">
    <property type="nucleotide sequence ID" value="NZ_CP121215.1"/>
</dbReference>
<feature type="chain" id="PRO_5007847723" description="Secreted protein" evidence="1">
    <location>
        <begin position="25"/>
        <end position="160"/>
    </location>
</feature>
<comment type="caution">
    <text evidence="2">The sequence shown here is derived from an EMBL/GenBank/DDBJ whole genome shotgun (WGS) entry which is preliminary data.</text>
</comment>
<dbReference type="Proteomes" id="UP000076563">
    <property type="component" value="Unassembled WGS sequence"/>
</dbReference>
<reference evidence="3" key="1">
    <citation type="submission" date="2016-01" db="EMBL/GenBank/DDBJ databases">
        <title>Draft genome of Chromobacterium sp. F49.</title>
        <authorList>
            <person name="Hong K.W."/>
        </authorList>
    </citation>
    <scope>NUCLEOTIDE SEQUENCE [LARGE SCALE GENOMIC DNA]</scope>
    <source>
        <strain evidence="3">M63</strain>
    </source>
</reference>
<name>A0A163XXS4_9BACL</name>
<dbReference type="EMBL" id="LQRA01000055">
    <property type="protein sequence ID" value="KZE78611.1"/>
    <property type="molecule type" value="Genomic_DNA"/>
</dbReference>
<feature type="signal peptide" evidence="1">
    <location>
        <begin position="1"/>
        <end position="24"/>
    </location>
</feature>
<evidence type="ECO:0008006" key="4">
    <source>
        <dbReference type="Google" id="ProtNLM"/>
    </source>
</evidence>
<keyword evidence="1" id="KW-0732">Signal</keyword>
<dbReference type="OrthoDB" id="9920554at2"/>
<dbReference type="AlphaFoldDB" id="A0A163XXS4"/>
<gene>
    <name evidence="2" type="ORF">AV654_02340</name>
</gene>
<protein>
    <recommendedName>
        <fullName evidence="4">Secreted protein</fullName>
    </recommendedName>
</protein>